<comment type="similarity">
    <text evidence="2">Belongs to the glycosyl hydrolase 29 family.</text>
</comment>
<comment type="function">
    <text evidence="1">Alpha-L-fucosidase is responsible for hydrolyzing the alpha-1,6-linked fucose joined to the reducing-end N-acetylglucosamine of the carbohydrate moieties of glycoproteins.</text>
</comment>
<dbReference type="InterPro" id="IPR016286">
    <property type="entry name" value="FUC_metazoa-typ"/>
</dbReference>
<proteinExistence type="inferred from homology"/>
<gene>
    <name evidence="8" type="ORF">J3R75_000422</name>
</gene>
<evidence type="ECO:0000313" key="8">
    <source>
        <dbReference type="EMBL" id="MDQ0288315.1"/>
    </source>
</evidence>
<reference evidence="8" key="1">
    <citation type="submission" date="2023-07" db="EMBL/GenBank/DDBJ databases">
        <title>Genomic Encyclopedia of Type Strains, Phase IV (KMG-IV): sequencing the most valuable type-strain genomes for metagenomic binning, comparative biology and taxonomic classification.</title>
        <authorList>
            <person name="Goeker M."/>
        </authorList>
    </citation>
    <scope>NUCLEOTIDE SEQUENCE</scope>
    <source>
        <strain evidence="8">DSM 24202</strain>
    </source>
</reference>
<dbReference type="InterPro" id="IPR000933">
    <property type="entry name" value="Glyco_hydro_29"/>
</dbReference>
<name>A0AAE3VDC8_9BACT</name>
<dbReference type="SUPFAM" id="SSF51445">
    <property type="entry name" value="(Trans)glycosidases"/>
    <property type="match status" value="1"/>
</dbReference>
<dbReference type="InterPro" id="IPR057739">
    <property type="entry name" value="Glyco_hydro_29_N"/>
</dbReference>
<sequence>MARTLLPTPLQLAYQDWEWGVFLHFGIRTFYEGHKDWDGKAMSPSQFLPTELDCDQWAAVAEAAGAKYMVMTAKHHDGFANWPSKYTDFSVANSSWRGGKGDVVREYVDACRRHNLKVGIYYSPRDWSNPNYENEKAYDDYFINQISELLIPYGKIDILWFDGCGSAGHRYDWERICGAIRGMQPEILIFGIGDPDFRWVGNELGLAPVPLWNTVSRAPFAMDSNDSAELAVPTWLPAECDCRMRLTNWFYSDADERTVKSPEELMGLYYYSVGRGCNFLINIGPDRRGLLPDKDVRNLLAWARERDRRFRQPLRSLADWSVGADGLSWELNFAEPTLIDHVVLQEDLNAGEHARAFCIDCNPNHLKTWIRLWQGENIGHKAICSFPPLAVRRLRVRVTDCDGALAMRAMDVFKV</sequence>
<dbReference type="EMBL" id="JAUSVL010000001">
    <property type="protein sequence ID" value="MDQ0288315.1"/>
    <property type="molecule type" value="Genomic_DNA"/>
</dbReference>
<dbReference type="Proteomes" id="UP001238163">
    <property type="component" value="Unassembled WGS sequence"/>
</dbReference>
<keyword evidence="4" id="KW-0732">Signal</keyword>
<dbReference type="SMART" id="SM00812">
    <property type="entry name" value="Alpha_L_fucos"/>
    <property type="match status" value="1"/>
</dbReference>
<evidence type="ECO:0000256" key="4">
    <source>
        <dbReference type="ARBA" id="ARBA00022729"/>
    </source>
</evidence>
<evidence type="ECO:0000259" key="7">
    <source>
        <dbReference type="Pfam" id="PF01120"/>
    </source>
</evidence>
<dbReference type="PANTHER" id="PTHR10030:SF37">
    <property type="entry name" value="ALPHA-L-FUCOSIDASE-RELATED"/>
    <property type="match status" value="1"/>
</dbReference>
<evidence type="ECO:0000256" key="3">
    <source>
        <dbReference type="ARBA" id="ARBA00012662"/>
    </source>
</evidence>
<comment type="caution">
    <text evidence="8">The sequence shown here is derived from an EMBL/GenBank/DDBJ whole genome shotgun (WGS) entry which is preliminary data.</text>
</comment>
<keyword evidence="5 8" id="KW-0378">Hydrolase</keyword>
<evidence type="ECO:0000256" key="1">
    <source>
        <dbReference type="ARBA" id="ARBA00004071"/>
    </source>
</evidence>
<evidence type="ECO:0000313" key="9">
    <source>
        <dbReference type="Proteomes" id="UP001238163"/>
    </source>
</evidence>
<dbReference type="GO" id="GO:0006004">
    <property type="term" value="P:fucose metabolic process"/>
    <property type="evidence" value="ECO:0007669"/>
    <property type="project" value="InterPro"/>
</dbReference>
<dbReference type="Gene3D" id="2.60.120.260">
    <property type="entry name" value="Galactose-binding domain-like"/>
    <property type="match status" value="1"/>
</dbReference>
<evidence type="ECO:0000256" key="2">
    <source>
        <dbReference type="ARBA" id="ARBA00007951"/>
    </source>
</evidence>
<organism evidence="8 9">
    <name type="scientific">Oligosphaera ethanolica</name>
    <dbReference type="NCBI Taxonomy" id="760260"/>
    <lineage>
        <taxon>Bacteria</taxon>
        <taxon>Pseudomonadati</taxon>
        <taxon>Lentisphaerota</taxon>
        <taxon>Oligosphaeria</taxon>
        <taxon>Oligosphaerales</taxon>
        <taxon>Oligosphaeraceae</taxon>
        <taxon>Oligosphaera</taxon>
    </lineage>
</organism>
<dbReference type="Pfam" id="PF01120">
    <property type="entry name" value="Alpha_L_fucos"/>
    <property type="match status" value="1"/>
</dbReference>
<dbReference type="Gene3D" id="3.20.20.80">
    <property type="entry name" value="Glycosidases"/>
    <property type="match status" value="1"/>
</dbReference>
<dbReference type="GO" id="GO:0016139">
    <property type="term" value="P:glycoside catabolic process"/>
    <property type="evidence" value="ECO:0007669"/>
    <property type="project" value="TreeGrafter"/>
</dbReference>
<dbReference type="RefSeq" id="WP_307259637.1">
    <property type="nucleotide sequence ID" value="NZ_JAUSVL010000001.1"/>
</dbReference>
<dbReference type="AlphaFoldDB" id="A0AAE3VDC8"/>
<dbReference type="PRINTS" id="PR00741">
    <property type="entry name" value="GLHYDRLASE29"/>
</dbReference>
<keyword evidence="9" id="KW-1185">Reference proteome</keyword>
<dbReference type="EC" id="3.2.1.51" evidence="3"/>
<dbReference type="GO" id="GO:0004560">
    <property type="term" value="F:alpha-L-fucosidase activity"/>
    <property type="evidence" value="ECO:0007669"/>
    <property type="project" value="UniProtKB-EC"/>
</dbReference>
<dbReference type="GO" id="GO:0005764">
    <property type="term" value="C:lysosome"/>
    <property type="evidence" value="ECO:0007669"/>
    <property type="project" value="TreeGrafter"/>
</dbReference>
<evidence type="ECO:0000256" key="5">
    <source>
        <dbReference type="ARBA" id="ARBA00022801"/>
    </source>
</evidence>
<dbReference type="InterPro" id="IPR017853">
    <property type="entry name" value="GH"/>
</dbReference>
<protein>
    <recommendedName>
        <fullName evidence="3">alpha-L-fucosidase</fullName>
        <ecNumber evidence="3">3.2.1.51</ecNumber>
    </recommendedName>
</protein>
<keyword evidence="6 8" id="KW-0326">Glycosidase</keyword>
<accession>A0AAE3VDC8</accession>
<evidence type="ECO:0000256" key="6">
    <source>
        <dbReference type="ARBA" id="ARBA00023295"/>
    </source>
</evidence>
<feature type="domain" description="Glycoside hydrolase family 29 N-terminal" evidence="7">
    <location>
        <begin position="12"/>
        <end position="301"/>
    </location>
</feature>
<dbReference type="PANTHER" id="PTHR10030">
    <property type="entry name" value="ALPHA-L-FUCOSIDASE"/>
    <property type="match status" value="1"/>
</dbReference>